<organism evidence="1 2">
    <name type="scientific">Ignelater luminosus</name>
    <name type="common">Cucubano</name>
    <name type="synonym">Pyrophorus luminosus</name>
    <dbReference type="NCBI Taxonomy" id="2038154"/>
    <lineage>
        <taxon>Eukaryota</taxon>
        <taxon>Metazoa</taxon>
        <taxon>Ecdysozoa</taxon>
        <taxon>Arthropoda</taxon>
        <taxon>Hexapoda</taxon>
        <taxon>Insecta</taxon>
        <taxon>Pterygota</taxon>
        <taxon>Neoptera</taxon>
        <taxon>Endopterygota</taxon>
        <taxon>Coleoptera</taxon>
        <taxon>Polyphaga</taxon>
        <taxon>Elateriformia</taxon>
        <taxon>Elateroidea</taxon>
        <taxon>Elateridae</taxon>
        <taxon>Agrypninae</taxon>
        <taxon>Pyrophorini</taxon>
        <taxon>Ignelater</taxon>
    </lineage>
</organism>
<dbReference type="GO" id="GO:0008080">
    <property type="term" value="F:N-acetyltransferase activity"/>
    <property type="evidence" value="ECO:0007669"/>
    <property type="project" value="TreeGrafter"/>
</dbReference>
<dbReference type="Proteomes" id="UP000801492">
    <property type="component" value="Unassembled WGS sequence"/>
</dbReference>
<dbReference type="OrthoDB" id="8184310at2759"/>
<gene>
    <name evidence="1" type="ORF">ILUMI_12499</name>
</gene>
<reference evidence="1" key="1">
    <citation type="submission" date="2019-08" db="EMBL/GenBank/DDBJ databases">
        <title>The genome of the North American firefly Photinus pyralis.</title>
        <authorList>
            <consortium name="Photinus pyralis genome working group"/>
            <person name="Fallon T.R."/>
            <person name="Sander Lower S.E."/>
            <person name="Weng J.-K."/>
        </authorList>
    </citation>
    <scope>NUCLEOTIDE SEQUENCE</scope>
    <source>
        <strain evidence="1">TRF0915ILg1</strain>
        <tissue evidence="1">Whole body</tissue>
    </source>
</reference>
<sequence length="261" mass="29780">MLRFVVNLKSKLNVNTFIRTMAWSRPDTIAYPTTWSKFDGLREINGKKPKFWIQDITEDLIEPVRHSMMTGFIAEEPLCKYSKFNEDEVSVAEGWELYKHVLSNKLSVVCMTNDAEGKPKIAGISCLTRISKDEPHVEFSGKCLTKVMNLVEYVYSVKNPIDVFKVDEYMTDRGIYILPEYRGQGICNEILHAWAAVCKAIGFKVIIGTFTAIGSQKSADRVGFKELNSFDYAELEKINPDFSLPGIQEHTKSLRLLYQVV</sequence>
<evidence type="ECO:0008006" key="3">
    <source>
        <dbReference type="Google" id="ProtNLM"/>
    </source>
</evidence>
<accession>A0A8K0CZF8</accession>
<dbReference type="PANTHER" id="PTHR20905">
    <property type="entry name" value="N-ACETYLTRANSFERASE-RELATED"/>
    <property type="match status" value="1"/>
</dbReference>
<protein>
    <recommendedName>
        <fullName evidence="3">N-acetyltransferase domain-containing protein</fullName>
    </recommendedName>
</protein>
<dbReference type="Gene3D" id="3.40.630.30">
    <property type="match status" value="1"/>
</dbReference>
<name>A0A8K0CZF8_IGNLU</name>
<dbReference type="InterPro" id="IPR016181">
    <property type="entry name" value="Acyl_CoA_acyltransferase"/>
</dbReference>
<dbReference type="CDD" id="cd04301">
    <property type="entry name" value="NAT_SF"/>
    <property type="match status" value="1"/>
</dbReference>
<dbReference type="SUPFAM" id="SSF55729">
    <property type="entry name" value="Acyl-CoA N-acyltransferases (Nat)"/>
    <property type="match status" value="1"/>
</dbReference>
<keyword evidence="2" id="KW-1185">Reference proteome</keyword>
<dbReference type="AlphaFoldDB" id="A0A8K0CZF8"/>
<evidence type="ECO:0000313" key="1">
    <source>
        <dbReference type="EMBL" id="KAF2893673.1"/>
    </source>
</evidence>
<dbReference type="PANTHER" id="PTHR20905:SF32">
    <property type="entry name" value="ARYLALKYLAMINE N-ACETYLTRANSFERASE-LIKE 7, ISOFORM A"/>
    <property type="match status" value="1"/>
</dbReference>
<evidence type="ECO:0000313" key="2">
    <source>
        <dbReference type="Proteomes" id="UP000801492"/>
    </source>
</evidence>
<proteinExistence type="predicted"/>
<comment type="caution">
    <text evidence="1">The sequence shown here is derived from an EMBL/GenBank/DDBJ whole genome shotgun (WGS) entry which is preliminary data.</text>
</comment>
<dbReference type="EMBL" id="VTPC01007767">
    <property type="protein sequence ID" value="KAF2893673.1"/>
    <property type="molecule type" value="Genomic_DNA"/>
</dbReference>